<dbReference type="Pfam" id="PF00867">
    <property type="entry name" value="XPG_I"/>
    <property type="match status" value="1"/>
</dbReference>
<keyword evidence="2" id="KW-0378">Hydrolase</keyword>
<organism evidence="6 7">
    <name type="scientific">Dichotomopilus funicola</name>
    <dbReference type="NCBI Taxonomy" id="1934379"/>
    <lineage>
        <taxon>Eukaryota</taxon>
        <taxon>Fungi</taxon>
        <taxon>Dikarya</taxon>
        <taxon>Ascomycota</taxon>
        <taxon>Pezizomycotina</taxon>
        <taxon>Sordariomycetes</taxon>
        <taxon>Sordariomycetidae</taxon>
        <taxon>Sordariales</taxon>
        <taxon>Chaetomiaceae</taxon>
        <taxon>Dichotomopilus</taxon>
    </lineage>
</organism>
<feature type="compositionally biased region" description="Acidic residues" evidence="3">
    <location>
        <begin position="733"/>
        <end position="742"/>
    </location>
</feature>
<dbReference type="GeneID" id="87817663"/>
<dbReference type="GO" id="GO:0008821">
    <property type="term" value="F:crossover junction DNA endonuclease activity"/>
    <property type="evidence" value="ECO:0007669"/>
    <property type="project" value="InterPro"/>
</dbReference>
<dbReference type="SMART" id="SM00484">
    <property type="entry name" value="XPGI"/>
    <property type="match status" value="1"/>
</dbReference>
<dbReference type="PANTHER" id="PTHR11081:SF75">
    <property type="entry name" value="ENDONUCLEASE, PUTATIVE (AFU_ORTHOLOGUE AFUA_3G13260)-RELATED"/>
    <property type="match status" value="1"/>
</dbReference>
<feature type="region of interest" description="Disordered" evidence="3">
    <location>
        <begin position="463"/>
        <end position="486"/>
    </location>
</feature>
<evidence type="ECO:0000313" key="6">
    <source>
        <dbReference type="EMBL" id="KAK4142794.1"/>
    </source>
</evidence>
<evidence type="ECO:0000259" key="4">
    <source>
        <dbReference type="SMART" id="SM00484"/>
    </source>
</evidence>
<feature type="compositionally biased region" description="Basic and acidic residues" evidence="3">
    <location>
        <begin position="802"/>
        <end position="816"/>
    </location>
</feature>
<dbReference type="CDD" id="cd09906">
    <property type="entry name" value="H3TH_YEN1"/>
    <property type="match status" value="1"/>
</dbReference>
<feature type="region of interest" description="Disordered" evidence="3">
    <location>
        <begin position="501"/>
        <end position="871"/>
    </location>
</feature>
<dbReference type="GO" id="GO:0006281">
    <property type="term" value="P:DNA repair"/>
    <property type="evidence" value="ECO:0007669"/>
    <property type="project" value="UniProtKB-ARBA"/>
</dbReference>
<feature type="compositionally biased region" description="Polar residues" evidence="3">
    <location>
        <begin position="792"/>
        <end position="801"/>
    </location>
</feature>
<protein>
    <submittedName>
        <fullName evidence="6">Uncharacterized protein</fullName>
    </submittedName>
</protein>
<dbReference type="AlphaFoldDB" id="A0AAN6ZM91"/>
<dbReference type="Pfam" id="PF00752">
    <property type="entry name" value="XPG_N"/>
    <property type="match status" value="1"/>
</dbReference>
<dbReference type="InterPro" id="IPR006086">
    <property type="entry name" value="XPG-I_dom"/>
</dbReference>
<comment type="caution">
    <text evidence="6">The sequence shown here is derived from an EMBL/GenBank/DDBJ whole genome shotgun (WGS) entry which is preliminary data.</text>
</comment>
<evidence type="ECO:0000256" key="2">
    <source>
        <dbReference type="ARBA" id="ARBA00022801"/>
    </source>
</evidence>
<feature type="compositionally biased region" description="Polar residues" evidence="3">
    <location>
        <begin position="560"/>
        <end position="588"/>
    </location>
</feature>
<dbReference type="PANTHER" id="PTHR11081">
    <property type="entry name" value="FLAP ENDONUCLEASE FAMILY MEMBER"/>
    <property type="match status" value="1"/>
</dbReference>
<feature type="compositionally biased region" description="Low complexity" evidence="3">
    <location>
        <begin position="595"/>
        <end position="609"/>
    </location>
</feature>
<name>A0AAN6ZM91_9PEZI</name>
<feature type="compositionally biased region" description="Low complexity" evidence="3">
    <location>
        <begin position="750"/>
        <end position="764"/>
    </location>
</feature>
<dbReference type="SUPFAM" id="SSF88723">
    <property type="entry name" value="PIN domain-like"/>
    <property type="match status" value="1"/>
</dbReference>
<dbReference type="InterPro" id="IPR036279">
    <property type="entry name" value="5-3_exonuclease_C_sf"/>
</dbReference>
<feature type="compositionally biased region" description="Basic and acidic residues" evidence="3">
    <location>
        <begin position="463"/>
        <end position="477"/>
    </location>
</feature>
<dbReference type="Pfam" id="PF18380">
    <property type="entry name" value="GEN1_C"/>
    <property type="match status" value="1"/>
</dbReference>
<feature type="compositionally biased region" description="Low complexity" evidence="3">
    <location>
        <begin position="823"/>
        <end position="858"/>
    </location>
</feature>
<dbReference type="InterPro" id="IPR041177">
    <property type="entry name" value="GEN1_C"/>
</dbReference>
<dbReference type="FunFam" id="3.40.50.1010:FF:000051">
    <property type="entry name" value="Rad2-like endonuclease, putative (AFU_orthologue AFUA_3G13260)"/>
    <property type="match status" value="1"/>
</dbReference>
<feature type="region of interest" description="Disordered" evidence="3">
    <location>
        <begin position="414"/>
        <end position="438"/>
    </location>
</feature>
<dbReference type="InterPro" id="IPR037316">
    <property type="entry name" value="Yen1_H3TH"/>
</dbReference>
<dbReference type="RefSeq" id="XP_062636165.1">
    <property type="nucleotide sequence ID" value="XM_062781050.1"/>
</dbReference>
<feature type="domain" description="XPG N-terminal" evidence="5">
    <location>
        <begin position="1"/>
        <end position="98"/>
    </location>
</feature>
<evidence type="ECO:0000313" key="7">
    <source>
        <dbReference type="Proteomes" id="UP001302676"/>
    </source>
</evidence>
<dbReference type="Gene3D" id="3.40.50.1010">
    <property type="entry name" value="5'-nuclease"/>
    <property type="match status" value="2"/>
</dbReference>
<dbReference type="FunFam" id="3.40.50.1010:FF:000037">
    <property type="entry name" value="Rad2-like endonuclease, putative (AFU_orthologue AFUA_3G13260)"/>
    <property type="match status" value="1"/>
</dbReference>
<proteinExistence type="predicted"/>
<keyword evidence="7" id="KW-1185">Reference proteome</keyword>
<feature type="domain" description="XPG-I" evidence="4">
    <location>
        <begin position="109"/>
        <end position="188"/>
    </location>
</feature>
<sequence>MGIKGIYKEIGPGERISLCKLGVDSLKNTGRPLRLAIDFSIWQFQVQAGRGGSNPAIRTLFYRLVRLLGLAIDPIFVFDGPNKPAFKRGKRSSRNGDTVATAMGKRLIRYFGFAAHDAPGEAEAECALLQQQGVVDAVLSEDVDTIMFGCGKTLRNWSAEGTKGSKTPTHVTVYDAAAVADGPTKLDREGMVLIALMSGGDYVPEGVPGCGIKVACEAAKAGFGLELCRLKKADSEGLAAWKTRLLHELRTNENHFFRTKHKSLEIPDNFPNMEILRYYTHPVVSNKTTVSKLKTQFPPKHAVDIAGLREFTRETFDWEFKGGAIKFVRVLAPSILVRRLLEGHSDDGSDGAPDEVPELMKITSQRTHFSTDATPELRISFTPNNVIGLDFGKEPEEEEAEAFGRSGIALNSDDEFEEEEAVGNEQPKTKPKKPFDPFQPDLAWVPTALVELSAPRVMNVWEEKQQAKERRAAEKSTKKPRTKKTDMPAGALDKYVKVTKRTEADAKATTTDTPLPTVTPLSSKGASQLNPPAPKGRGKQNKKSLAPNFERPPAGINPWTLASSQTTPQSAKRFLPTNSQVDSSSNLLQEPILLSSSPVMPTSPVTTRTYPEGDETTPTKLKRRSPSSEDMTSPPRRLRVSPTLTKRKLWVPPPNLTDDELPAQDDELPVQEDERAVQRGQSKGAKSKAGKTAEVTSSQTSIKSFGRTVKNVGLSRTQPKADHSTDTEPIEISSDEDDDDADFPPLVPGKPSASSISARKSNSPGPANEAGVLSDFDSPFNDRPSSKHKDTSSLLTTNVPQEKTKPVAVDKPEVGRTDFVLRTATTAEETTPSSPTPTPTTTTTTTATAAADPSTKPSGTTTIFIPRTTPGREGYFRTIEVDRDEASAVLAAHNSPEQQQRGAGRTGRRAWRQSDLTIYDLTGED</sequence>
<dbReference type="SMART" id="SM00485">
    <property type="entry name" value="XPGN"/>
    <property type="match status" value="1"/>
</dbReference>
<keyword evidence="1" id="KW-0540">Nuclease</keyword>
<feature type="compositionally biased region" description="Polar residues" evidence="3">
    <location>
        <begin position="694"/>
        <end position="703"/>
    </location>
</feature>
<dbReference type="InterPro" id="IPR006085">
    <property type="entry name" value="XPG_DNA_repair_N"/>
</dbReference>
<dbReference type="EMBL" id="MU853593">
    <property type="protein sequence ID" value="KAK4142794.1"/>
    <property type="molecule type" value="Genomic_DNA"/>
</dbReference>
<dbReference type="PRINTS" id="PR00853">
    <property type="entry name" value="XPGRADSUPER"/>
</dbReference>
<evidence type="ECO:0000259" key="5">
    <source>
        <dbReference type="SMART" id="SM00485"/>
    </source>
</evidence>
<dbReference type="Gene3D" id="1.10.150.20">
    <property type="entry name" value="5' to 3' exonuclease, C-terminal subdomain"/>
    <property type="match status" value="1"/>
</dbReference>
<dbReference type="GO" id="GO:0017108">
    <property type="term" value="F:5'-flap endonuclease activity"/>
    <property type="evidence" value="ECO:0007669"/>
    <property type="project" value="TreeGrafter"/>
</dbReference>
<gene>
    <name evidence="6" type="ORF">C8A04DRAFT_29561</name>
</gene>
<feature type="compositionally biased region" description="Acidic residues" evidence="3">
    <location>
        <begin position="657"/>
        <end position="671"/>
    </location>
</feature>
<dbReference type="InterPro" id="IPR029060">
    <property type="entry name" value="PIN-like_dom_sf"/>
</dbReference>
<evidence type="ECO:0000256" key="1">
    <source>
        <dbReference type="ARBA" id="ARBA00022722"/>
    </source>
</evidence>
<feature type="region of interest" description="Disordered" evidence="3">
    <location>
        <begin position="891"/>
        <end position="925"/>
    </location>
</feature>
<reference evidence="6" key="2">
    <citation type="submission" date="2023-05" db="EMBL/GenBank/DDBJ databases">
        <authorList>
            <consortium name="Lawrence Berkeley National Laboratory"/>
            <person name="Steindorff A."/>
            <person name="Hensen N."/>
            <person name="Bonometti L."/>
            <person name="Westerberg I."/>
            <person name="Brannstrom I.O."/>
            <person name="Guillou S."/>
            <person name="Cros-Aarteil S."/>
            <person name="Calhoun S."/>
            <person name="Haridas S."/>
            <person name="Kuo A."/>
            <person name="Mondo S."/>
            <person name="Pangilinan J."/>
            <person name="Riley R."/>
            <person name="Labutti K."/>
            <person name="Andreopoulos B."/>
            <person name="Lipzen A."/>
            <person name="Chen C."/>
            <person name="Yanf M."/>
            <person name="Daum C."/>
            <person name="Ng V."/>
            <person name="Clum A."/>
            <person name="Ohm R."/>
            <person name="Martin F."/>
            <person name="Silar P."/>
            <person name="Natvig D."/>
            <person name="Lalanne C."/>
            <person name="Gautier V."/>
            <person name="Ament-Velasquez S.L."/>
            <person name="Kruys A."/>
            <person name="Hutchinson M.I."/>
            <person name="Powell A.J."/>
            <person name="Barry K."/>
            <person name="Miller A.N."/>
            <person name="Grigoriev I.V."/>
            <person name="Debuchy R."/>
            <person name="Gladieux P."/>
            <person name="Thoren M.H."/>
            <person name="Johannesson H."/>
        </authorList>
    </citation>
    <scope>NUCLEOTIDE SEQUENCE</scope>
    <source>
        <strain evidence="6">CBS 141.50</strain>
    </source>
</reference>
<feature type="compositionally biased region" description="Low complexity" evidence="3">
    <location>
        <begin position="507"/>
        <end position="521"/>
    </location>
</feature>
<dbReference type="CDD" id="cd09870">
    <property type="entry name" value="PIN_YEN1"/>
    <property type="match status" value="1"/>
</dbReference>
<dbReference type="Proteomes" id="UP001302676">
    <property type="component" value="Unassembled WGS sequence"/>
</dbReference>
<accession>A0AAN6ZM91</accession>
<reference evidence="6" key="1">
    <citation type="journal article" date="2023" name="Mol. Phylogenet. Evol.">
        <title>Genome-scale phylogeny and comparative genomics of the fungal order Sordariales.</title>
        <authorList>
            <person name="Hensen N."/>
            <person name="Bonometti L."/>
            <person name="Westerberg I."/>
            <person name="Brannstrom I.O."/>
            <person name="Guillou S."/>
            <person name="Cros-Aarteil S."/>
            <person name="Calhoun S."/>
            <person name="Haridas S."/>
            <person name="Kuo A."/>
            <person name="Mondo S."/>
            <person name="Pangilinan J."/>
            <person name="Riley R."/>
            <person name="LaButti K."/>
            <person name="Andreopoulos B."/>
            <person name="Lipzen A."/>
            <person name="Chen C."/>
            <person name="Yan M."/>
            <person name="Daum C."/>
            <person name="Ng V."/>
            <person name="Clum A."/>
            <person name="Steindorff A."/>
            <person name="Ohm R.A."/>
            <person name="Martin F."/>
            <person name="Silar P."/>
            <person name="Natvig D.O."/>
            <person name="Lalanne C."/>
            <person name="Gautier V."/>
            <person name="Ament-Velasquez S.L."/>
            <person name="Kruys A."/>
            <person name="Hutchinson M.I."/>
            <person name="Powell A.J."/>
            <person name="Barry K."/>
            <person name="Miller A.N."/>
            <person name="Grigoriev I.V."/>
            <person name="Debuchy R."/>
            <person name="Gladieux P."/>
            <person name="Hiltunen Thoren M."/>
            <person name="Johannesson H."/>
        </authorList>
    </citation>
    <scope>NUCLEOTIDE SEQUENCE</scope>
    <source>
        <strain evidence="6">CBS 141.50</strain>
    </source>
</reference>
<dbReference type="SUPFAM" id="SSF47807">
    <property type="entry name" value="5' to 3' exonuclease, C-terminal subdomain"/>
    <property type="match status" value="1"/>
</dbReference>
<evidence type="ECO:0000256" key="3">
    <source>
        <dbReference type="SAM" id="MobiDB-lite"/>
    </source>
</evidence>
<dbReference type="InterPro" id="IPR006084">
    <property type="entry name" value="XPG/Rad2"/>
</dbReference>